<evidence type="ECO:0000313" key="1">
    <source>
        <dbReference type="EMBL" id="KAJ7769554.1"/>
    </source>
</evidence>
<gene>
    <name evidence="1" type="ORF">DFH07DRAFT_768832</name>
</gene>
<proteinExistence type="predicted"/>
<organism evidence="1 2">
    <name type="scientific">Mycena maculata</name>
    <dbReference type="NCBI Taxonomy" id="230809"/>
    <lineage>
        <taxon>Eukaryota</taxon>
        <taxon>Fungi</taxon>
        <taxon>Dikarya</taxon>
        <taxon>Basidiomycota</taxon>
        <taxon>Agaricomycotina</taxon>
        <taxon>Agaricomycetes</taxon>
        <taxon>Agaricomycetidae</taxon>
        <taxon>Agaricales</taxon>
        <taxon>Marasmiineae</taxon>
        <taxon>Mycenaceae</taxon>
        <taxon>Mycena</taxon>
    </lineage>
</organism>
<dbReference type="AlphaFoldDB" id="A0AAD7JSG8"/>
<evidence type="ECO:0008006" key="3">
    <source>
        <dbReference type="Google" id="ProtNLM"/>
    </source>
</evidence>
<reference evidence="1" key="1">
    <citation type="submission" date="2023-03" db="EMBL/GenBank/DDBJ databases">
        <title>Massive genome expansion in bonnet fungi (Mycena s.s.) driven by repeated elements and novel gene families across ecological guilds.</title>
        <authorList>
            <consortium name="Lawrence Berkeley National Laboratory"/>
            <person name="Harder C.B."/>
            <person name="Miyauchi S."/>
            <person name="Viragh M."/>
            <person name="Kuo A."/>
            <person name="Thoen E."/>
            <person name="Andreopoulos B."/>
            <person name="Lu D."/>
            <person name="Skrede I."/>
            <person name="Drula E."/>
            <person name="Henrissat B."/>
            <person name="Morin E."/>
            <person name="Kohler A."/>
            <person name="Barry K."/>
            <person name="LaButti K."/>
            <person name="Morin E."/>
            <person name="Salamov A."/>
            <person name="Lipzen A."/>
            <person name="Mereny Z."/>
            <person name="Hegedus B."/>
            <person name="Baldrian P."/>
            <person name="Stursova M."/>
            <person name="Weitz H."/>
            <person name="Taylor A."/>
            <person name="Grigoriev I.V."/>
            <person name="Nagy L.G."/>
            <person name="Martin F."/>
            <person name="Kauserud H."/>
        </authorList>
    </citation>
    <scope>NUCLEOTIDE SEQUENCE</scope>
    <source>
        <strain evidence="1">CBHHK188m</strain>
    </source>
</reference>
<comment type="caution">
    <text evidence="1">The sequence shown here is derived from an EMBL/GenBank/DDBJ whole genome shotgun (WGS) entry which is preliminary data.</text>
</comment>
<evidence type="ECO:0000313" key="2">
    <source>
        <dbReference type="Proteomes" id="UP001215280"/>
    </source>
</evidence>
<dbReference type="Proteomes" id="UP001215280">
    <property type="component" value="Unassembled WGS sequence"/>
</dbReference>
<sequence>MLTKDPEDPPVVLKRHPTLYMDDGLIIIRTERQSAGIVYNLYRGLLANKSGFFAGLFDLPLVVDPGQCAPPAGTGYKTLKEIAEARGLDGLTDATALVLPDKVEADDLDHLFEFIFNMKSYGADEIRPLLSLCAILKLSHFFDVETGMQHAIYHLSTHPHLSAPLRLYLACTYDVDEWISKAFKKLMKIPIETLSANDEALIGSWAYKLLVRTHAKVDQHRHALAFGPPLVKHEVDCYAHLQCERAWADAWFGRAGGSGMVSALLHTKTPGSVLYSTMGKFQVPGMRDVCRVLTLSSLEDTQEKKSGLKKEEVYIEQAIMELKAHI</sequence>
<name>A0AAD7JSG8_9AGAR</name>
<protein>
    <recommendedName>
        <fullName evidence="3">BTB domain-containing protein</fullName>
    </recommendedName>
</protein>
<keyword evidence="2" id="KW-1185">Reference proteome</keyword>
<dbReference type="EMBL" id="JARJLG010000025">
    <property type="protein sequence ID" value="KAJ7769554.1"/>
    <property type="molecule type" value="Genomic_DNA"/>
</dbReference>
<accession>A0AAD7JSG8</accession>